<dbReference type="AlphaFoldDB" id="A0A4V3W7M5"/>
<dbReference type="RefSeq" id="WP_136404237.1">
    <property type="nucleotide sequence ID" value="NZ_SSNZ01000010.1"/>
</dbReference>
<reference evidence="1 2" key="1">
    <citation type="submission" date="2019-04" db="EMBL/GenBank/DDBJ databases">
        <title>Flavobacterium sp. nov. isolated from construction timber.</title>
        <authorList>
            <person name="Lin S.-Y."/>
            <person name="Chang C.-T."/>
            <person name="Young C.-C."/>
        </authorList>
    </citation>
    <scope>NUCLEOTIDE SEQUENCE [LARGE SCALE GENOMIC DNA]</scope>
    <source>
        <strain evidence="1 2">CC-CTC003</strain>
    </source>
</reference>
<dbReference type="Proteomes" id="UP000307507">
    <property type="component" value="Unassembled WGS sequence"/>
</dbReference>
<keyword evidence="2" id="KW-1185">Reference proteome</keyword>
<proteinExistence type="predicted"/>
<evidence type="ECO:0000313" key="1">
    <source>
        <dbReference type="EMBL" id="THF47923.1"/>
    </source>
</evidence>
<gene>
    <name evidence="1" type="ORF">E6C50_15940</name>
</gene>
<sequence>MSRFDLNAEEVYEILQKKGIKKLYHANTVATSRLYLEKEYLLSRQYVEDNKLYQTSQYTDDKDKLLGIYDDIFLDMVDIHDYLRKPNFYGPFLFVFSSEILRSNLFSTVRITKKNPASWSLSENEDNWYYSEIKDFEIDYMSGNKVLDVGKMIIIKKTNSKLSLIPHCVEFILDNPNIVVVDHEGKESYIVDVVKKYFYEVFPVNKYDHIIKSIRHKNVLLKCSCWRKYNYKFKTDINDFRRLFHKTP</sequence>
<accession>A0A4V3W7M5</accession>
<dbReference type="OrthoDB" id="9153376at2"/>
<comment type="caution">
    <text evidence="1">The sequence shown here is derived from an EMBL/GenBank/DDBJ whole genome shotgun (WGS) entry which is preliminary data.</text>
</comment>
<evidence type="ECO:0000313" key="2">
    <source>
        <dbReference type="Proteomes" id="UP000307507"/>
    </source>
</evidence>
<name>A0A4V3W7M5_9FLAO</name>
<protein>
    <submittedName>
        <fullName evidence="1">Uncharacterized protein</fullName>
    </submittedName>
</protein>
<organism evidence="1 2">
    <name type="scientific">Flavobacterium supellecticarium</name>
    <dbReference type="NCBI Taxonomy" id="2565924"/>
    <lineage>
        <taxon>Bacteria</taxon>
        <taxon>Pseudomonadati</taxon>
        <taxon>Bacteroidota</taxon>
        <taxon>Flavobacteriia</taxon>
        <taxon>Flavobacteriales</taxon>
        <taxon>Flavobacteriaceae</taxon>
        <taxon>Flavobacterium</taxon>
    </lineage>
</organism>
<dbReference type="EMBL" id="SSNZ01000010">
    <property type="protein sequence ID" value="THF47923.1"/>
    <property type="molecule type" value="Genomic_DNA"/>
</dbReference>